<sequence>MTDLIKQFNAGDHNAAIQAAVKEIDAHPKDPKRYATLATMLIAINDYDQATQLLVQALGLFPNDPELLYSFGLVAYAQDNAPLAIKYFAQLTGTAGALAADADYMLALCYQRQHNNQKALAFALTAKDADPTRVDAALLCAQLLLALGSFAQSAAMLEPFLAAKDARVLFQYGLAKSGAGADGSPWLAEAKRLDPKHYDQQANSVRDIAGFLKASEPDA</sequence>
<dbReference type="Gene3D" id="1.25.40.10">
    <property type="entry name" value="Tetratricopeptide repeat domain"/>
    <property type="match status" value="1"/>
</dbReference>
<dbReference type="AlphaFoldDB" id="A0A0R1JT38"/>
<evidence type="ECO:0000313" key="3">
    <source>
        <dbReference type="Proteomes" id="UP000051804"/>
    </source>
</evidence>
<dbReference type="Pfam" id="PF13432">
    <property type="entry name" value="TPR_16"/>
    <property type="match status" value="1"/>
</dbReference>
<keyword evidence="1" id="KW-0802">TPR repeat</keyword>
<dbReference type="STRING" id="1291734.FD02_GL001003"/>
<dbReference type="EMBL" id="AZDJ01000001">
    <property type="protein sequence ID" value="KRK74398.1"/>
    <property type="molecule type" value="Genomic_DNA"/>
</dbReference>
<dbReference type="SUPFAM" id="SSF48452">
    <property type="entry name" value="TPR-like"/>
    <property type="match status" value="1"/>
</dbReference>
<dbReference type="InterPro" id="IPR011990">
    <property type="entry name" value="TPR-like_helical_dom_sf"/>
</dbReference>
<dbReference type="RefSeq" id="WP_054723149.1">
    <property type="nucleotide sequence ID" value="NZ_AZDJ01000001.1"/>
</dbReference>
<dbReference type="SMART" id="SM00028">
    <property type="entry name" value="TPR"/>
    <property type="match status" value="3"/>
</dbReference>
<dbReference type="PATRIC" id="fig|1291734.4.peg.1029"/>
<dbReference type="PROSITE" id="PS50005">
    <property type="entry name" value="TPR"/>
    <property type="match status" value="1"/>
</dbReference>
<accession>A0A0R1JT38</accession>
<gene>
    <name evidence="2" type="ORF">FD02_GL001003</name>
</gene>
<dbReference type="Proteomes" id="UP000051804">
    <property type="component" value="Unassembled WGS sequence"/>
</dbReference>
<comment type="caution">
    <text evidence="2">The sequence shown here is derived from an EMBL/GenBank/DDBJ whole genome shotgun (WGS) entry which is preliminary data.</text>
</comment>
<dbReference type="InterPro" id="IPR019734">
    <property type="entry name" value="TPR_rpt"/>
</dbReference>
<reference evidence="2 3" key="1">
    <citation type="journal article" date="2015" name="Genome Announc.">
        <title>Expanding the biotechnology potential of lactobacilli through comparative genomics of 213 strains and associated genera.</title>
        <authorList>
            <person name="Sun Z."/>
            <person name="Harris H.M."/>
            <person name="McCann A."/>
            <person name="Guo C."/>
            <person name="Argimon S."/>
            <person name="Zhang W."/>
            <person name="Yang X."/>
            <person name="Jeffery I.B."/>
            <person name="Cooney J.C."/>
            <person name="Kagawa T.F."/>
            <person name="Liu W."/>
            <person name="Song Y."/>
            <person name="Salvetti E."/>
            <person name="Wrobel A."/>
            <person name="Rasinkangas P."/>
            <person name="Parkhill J."/>
            <person name="Rea M.C."/>
            <person name="O'Sullivan O."/>
            <person name="Ritari J."/>
            <person name="Douillard F.P."/>
            <person name="Paul Ross R."/>
            <person name="Yang R."/>
            <person name="Briner A.E."/>
            <person name="Felis G.E."/>
            <person name="de Vos W.M."/>
            <person name="Barrangou R."/>
            <person name="Klaenhammer T.R."/>
            <person name="Caufield P.W."/>
            <person name="Cui Y."/>
            <person name="Zhang H."/>
            <person name="O'Toole P.W."/>
        </authorList>
    </citation>
    <scope>NUCLEOTIDE SEQUENCE [LARGE SCALE GENOMIC DNA]</scope>
    <source>
        <strain evidence="2 3">JCM 17158</strain>
    </source>
</reference>
<dbReference type="OrthoDB" id="2286233at2"/>
<protein>
    <submittedName>
        <fullName evidence="2">TPR repeats containing protein</fullName>
    </submittedName>
</protein>
<organism evidence="2 3">
    <name type="scientific">Lacticaseibacillus nasuensis JCM 17158</name>
    <dbReference type="NCBI Taxonomy" id="1291734"/>
    <lineage>
        <taxon>Bacteria</taxon>
        <taxon>Bacillati</taxon>
        <taxon>Bacillota</taxon>
        <taxon>Bacilli</taxon>
        <taxon>Lactobacillales</taxon>
        <taxon>Lactobacillaceae</taxon>
        <taxon>Lacticaseibacillus</taxon>
    </lineage>
</organism>
<dbReference type="Pfam" id="PF14559">
    <property type="entry name" value="TPR_19"/>
    <property type="match status" value="1"/>
</dbReference>
<feature type="repeat" description="TPR" evidence="1">
    <location>
        <begin position="31"/>
        <end position="64"/>
    </location>
</feature>
<keyword evidence="3" id="KW-1185">Reference proteome</keyword>
<evidence type="ECO:0000256" key="1">
    <source>
        <dbReference type="PROSITE-ProRule" id="PRU00339"/>
    </source>
</evidence>
<name>A0A0R1JT38_9LACO</name>
<proteinExistence type="predicted"/>
<evidence type="ECO:0000313" key="2">
    <source>
        <dbReference type="EMBL" id="KRK74398.1"/>
    </source>
</evidence>